<protein>
    <recommendedName>
        <fullName evidence="4">Major facilitator superfamily (MFS) profile domain-containing protein</fullName>
    </recommendedName>
</protein>
<dbReference type="EMBL" id="OC860556">
    <property type="protein sequence ID" value="CAD7628674.1"/>
    <property type="molecule type" value="Genomic_DNA"/>
</dbReference>
<dbReference type="OrthoDB" id="6430902at2759"/>
<dbReference type="EMBL" id="CAJPIZ010005981">
    <property type="protein sequence ID" value="CAG2109104.1"/>
    <property type="molecule type" value="Genomic_DNA"/>
</dbReference>
<dbReference type="SUPFAM" id="SSF103473">
    <property type="entry name" value="MFS general substrate transporter"/>
    <property type="match status" value="1"/>
</dbReference>
<evidence type="ECO:0000256" key="1">
    <source>
        <dbReference type="SAM" id="Phobius"/>
    </source>
</evidence>
<organism evidence="2">
    <name type="scientific">Medioppia subpectinata</name>
    <dbReference type="NCBI Taxonomy" id="1979941"/>
    <lineage>
        <taxon>Eukaryota</taxon>
        <taxon>Metazoa</taxon>
        <taxon>Ecdysozoa</taxon>
        <taxon>Arthropoda</taxon>
        <taxon>Chelicerata</taxon>
        <taxon>Arachnida</taxon>
        <taxon>Acari</taxon>
        <taxon>Acariformes</taxon>
        <taxon>Sarcoptiformes</taxon>
        <taxon>Oribatida</taxon>
        <taxon>Brachypylina</taxon>
        <taxon>Oppioidea</taxon>
        <taxon>Oppiidae</taxon>
        <taxon>Medioppia</taxon>
    </lineage>
</organism>
<feature type="transmembrane region" description="Helical" evidence="1">
    <location>
        <begin position="144"/>
        <end position="165"/>
    </location>
</feature>
<accession>A0A7R9Q1D6</accession>
<evidence type="ECO:0008006" key="4">
    <source>
        <dbReference type="Google" id="ProtNLM"/>
    </source>
</evidence>
<proteinExistence type="predicted"/>
<keyword evidence="1" id="KW-0472">Membrane</keyword>
<name>A0A7R9Q1D6_9ACAR</name>
<keyword evidence="1" id="KW-1133">Transmembrane helix</keyword>
<dbReference type="InterPro" id="IPR011701">
    <property type="entry name" value="MFS"/>
</dbReference>
<evidence type="ECO:0000313" key="2">
    <source>
        <dbReference type="EMBL" id="CAD7628674.1"/>
    </source>
</evidence>
<feature type="transmembrane region" description="Helical" evidence="1">
    <location>
        <begin position="114"/>
        <end position="132"/>
    </location>
</feature>
<feature type="transmembrane region" description="Helical" evidence="1">
    <location>
        <begin position="171"/>
        <end position="194"/>
    </location>
</feature>
<dbReference type="GO" id="GO:0022857">
    <property type="term" value="F:transmembrane transporter activity"/>
    <property type="evidence" value="ECO:0007669"/>
    <property type="project" value="InterPro"/>
</dbReference>
<feature type="transmembrane region" description="Helical" evidence="1">
    <location>
        <begin position="77"/>
        <end position="94"/>
    </location>
</feature>
<sequence>MNRGSIYRRRSSGYYGASFVYQNRRASNMQVPIGLGVNNQPCSYQNENYQGVEVEGRRIRDCIEAREALKKHNYRRLLASIVLCYGNFCVGSTYSVLGPLFPSEIRHLSPSVEGIIFIVQGAFYAMFNPYWASLVDKVANKHNLCIAGCIFSLLAYVITGPLPFIPINPNLWLVIIGQVFLGFSMGGMIVGSFAHGFQQIL</sequence>
<evidence type="ECO:0000313" key="3">
    <source>
        <dbReference type="Proteomes" id="UP000759131"/>
    </source>
</evidence>
<keyword evidence="1" id="KW-0812">Transmembrane</keyword>
<dbReference type="Pfam" id="PF07690">
    <property type="entry name" value="MFS_1"/>
    <property type="match status" value="1"/>
</dbReference>
<gene>
    <name evidence="2" type="ORF">OSB1V03_LOCUS9095</name>
</gene>
<reference evidence="2" key="1">
    <citation type="submission" date="2020-11" db="EMBL/GenBank/DDBJ databases">
        <authorList>
            <person name="Tran Van P."/>
        </authorList>
    </citation>
    <scope>NUCLEOTIDE SEQUENCE</scope>
</reference>
<keyword evidence="3" id="KW-1185">Reference proteome</keyword>
<dbReference type="Gene3D" id="1.20.1250.20">
    <property type="entry name" value="MFS general substrate transporter like domains"/>
    <property type="match status" value="1"/>
</dbReference>
<dbReference type="AlphaFoldDB" id="A0A7R9Q1D6"/>
<dbReference type="InterPro" id="IPR036259">
    <property type="entry name" value="MFS_trans_sf"/>
</dbReference>
<dbReference type="Proteomes" id="UP000759131">
    <property type="component" value="Unassembled WGS sequence"/>
</dbReference>